<dbReference type="AlphaFoldDB" id="A0A0A9XBR3"/>
<keyword evidence="2" id="KW-0031">Aminopeptidase</keyword>
<dbReference type="EMBL" id="GBHO01026533">
    <property type="protein sequence ID" value="JAG17071.1"/>
    <property type="molecule type" value="Transcribed_RNA"/>
</dbReference>
<reference evidence="3" key="3">
    <citation type="journal article" date="2016" name="Gigascience">
        <title>De novo construction of an expanded transcriptome assembly for the western tarnished plant bug, Lygus hesperus.</title>
        <authorList>
            <person name="Tassone E.E."/>
            <person name="Geib S.M."/>
            <person name="Hall B."/>
            <person name="Fabrick J.A."/>
            <person name="Brent C.S."/>
            <person name="Hull J.J."/>
        </authorList>
    </citation>
    <scope>NUCLEOTIDE SEQUENCE</scope>
</reference>
<protein>
    <submittedName>
        <fullName evidence="2">Putative Xaa-Pro aminopeptidase pepP</fullName>
    </submittedName>
</protein>
<evidence type="ECO:0000313" key="1">
    <source>
        <dbReference type="EMBL" id="JAG17071.1"/>
    </source>
</evidence>
<sequence>MNVSYIGLTNIGVAITQNTAARIIVVVDAQDGANFAKLIANETLSTFTARFIRELENHILTPNTFLGFSYDVGDVIYNSVRPVLDHLALQRGIVLALLATSQDNRLLHSTLDVDKITALANHARILDSATEVLGGSGIYDQHTVILMKNRKTTLTIYRIERYSLTVVTKNKAQQSECRKYIDEALSSIRKLLVVANNVSGRTIS</sequence>
<reference evidence="2" key="2">
    <citation type="submission" date="2014-07" db="EMBL/GenBank/DDBJ databases">
        <authorList>
            <person name="Hull J."/>
        </authorList>
    </citation>
    <scope>NUCLEOTIDE SEQUENCE</scope>
</reference>
<reference evidence="2" key="1">
    <citation type="journal article" date="2014" name="PLoS ONE">
        <title>Transcriptome-Based Identification of ABC Transporters in the Western Tarnished Plant Bug Lygus hesperus.</title>
        <authorList>
            <person name="Hull J.J."/>
            <person name="Chaney K."/>
            <person name="Geib S.M."/>
            <person name="Fabrick J.A."/>
            <person name="Brent C.S."/>
            <person name="Walsh D."/>
            <person name="Lavine L.C."/>
        </authorList>
    </citation>
    <scope>NUCLEOTIDE SEQUENCE</scope>
</reference>
<dbReference type="GO" id="GO:0004177">
    <property type="term" value="F:aminopeptidase activity"/>
    <property type="evidence" value="ECO:0007669"/>
    <property type="project" value="UniProtKB-KW"/>
</dbReference>
<name>A0A0A9XBR3_LYGHE</name>
<accession>A0A0A9XBR3</accession>
<gene>
    <name evidence="2" type="primary">pepP_1</name>
    <name evidence="1" type="synonym">pepP_0</name>
    <name evidence="1" type="ORF">CM83_15243</name>
    <name evidence="2" type="ORF">CM83_15252</name>
    <name evidence="3" type="ORF">g.50078</name>
</gene>
<dbReference type="EMBL" id="GDHC01005732">
    <property type="protein sequence ID" value="JAQ12897.1"/>
    <property type="molecule type" value="Transcribed_RNA"/>
</dbReference>
<evidence type="ECO:0000313" key="2">
    <source>
        <dbReference type="EMBL" id="JAG17076.1"/>
    </source>
</evidence>
<keyword evidence="2" id="KW-0378">Hydrolase</keyword>
<proteinExistence type="predicted"/>
<organism evidence="2">
    <name type="scientific">Lygus hesperus</name>
    <name type="common">Western plant bug</name>
    <dbReference type="NCBI Taxonomy" id="30085"/>
    <lineage>
        <taxon>Eukaryota</taxon>
        <taxon>Metazoa</taxon>
        <taxon>Ecdysozoa</taxon>
        <taxon>Arthropoda</taxon>
        <taxon>Hexapoda</taxon>
        <taxon>Insecta</taxon>
        <taxon>Pterygota</taxon>
        <taxon>Neoptera</taxon>
        <taxon>Paraneoptera</taxon>
        <taxon>Hemiptera</taxon>
        <taxon>Heteroptera</taxon>
        <taxon>Panheteroptera</taxon>
        <taxon>Cimicomorpha</taxon>
        <taxon>Miridae</taxon>
        <taxon>Mirini</taxon>
        <taxon>Lygus</taxon>
    </lineage>
</organism>
<dbReference type="EMBL" id="GBHO01026528">
    <property type="protein sequence ID" value="JAG17076.1"/>
    <property type="molecule type" value="Transcribed_RNA"/>
</dbReference>
<evidence type="ECO:0000313" key="3">
    <source>
        <dbReference type="EMBL" id="JAQ12897.1"/>
    </source>
</evidence>
<keyword evidence="2" id="KW-0645">Protease</keyword>